<keyword evidence="6 10" id="KW-0472">Membrane</keyword>
<dbReference type="PRINTS" id="PR00237">
    <property type="entry name" value="GPCRRHODOPSN"/>
</dbReference>
<protein>
    <submittedName>
        <fullName evidence="13">QRFP-like peptide receptor</fullName>
    </submittedName>
</protein>
<evidence type="ECO:0000256" key="7">
    <source>
        <dbReference type="ARBA" id="ARBA00023170"/>
    </source>
</evidence>
<accession>A0A979FT37</accession>
<reference evidence="13" key="1">
    <citation type="submission" date="2025-08" db="UniProtKB">
        <authorList>
            <consortium name="RefSeq"/>
        </authorList>
    </citation>
    <scope>IDENTIFICATION</scope>
    <source>
        <tissue evidence="13">Whole organism</tissue>
    </source>
</reference>
<gene>
    <name evidence="13" type="primary">LOC108672821</name>
</gene>
<feature type="transmembrane region" description="Helical" evidence="10">
    <location>
        <begin position="295"/>
        <end position="315"/>
    </location>
</feature>
<keyword evidence="4 10" id="KW-1133">Transmembrane helix</keyword>
<dbReference type="InterPro" id="IPR000276">
    <property type="entry name" value="GPCR_Rhodpsn"/>
</dbReference>
<feature type="transmembrane region" description="Helical" evidence="10">
    <location>
        <begin position="143"/>
        <end position="165"/>
    </location>
</feature>
<evidence type="ECO:0000256" key="3">
    <source>
        <dbReference type="ARBA" id="ARBA00022692"/>
    </source>
</evidence>
<dbReference type="AlphaFoldDB" id="A0A979FT37"/>
<keyword evidence="8 9" id="KW-0807">Transducer</keyword>
<name>A0A979FT37_HYAAZ</name>
<comment type="subcellular location">
    <subcellularLocation>
        <location evidence="1">Membrane</location>
        <topology evidence="1">Multi-pass membrane protein</topology>
    </subcellularLocation>
</comment>
<evidence type="ECO:0000259" key="11">
    <source>
        <dbReference type="PROSITE" id="PS50262"/>
    </source>
</evidence>
<evidence type="ECO:0000256" key="10">
    <source>
        <dbReference type="SAM" id="Phobius"/>
    </source>
</evidence>
<dbReference type="SMART" id="SM01381">
    <property type="entry name" value="7TM_GPCR_Srsx"/>
    <property type="match status" value="1"/>
</dbReference>
<dbReference type="OrthoDB" id="2132067at2759"/>
<dbReference type="InterPro" id="IPR017452">
    <property type="entry name" value="GPCR_Rhodpsn_7TM"/>
</dbReference>
<sequence length="444" mass="49390">MDEFEEDVHSTVCINQTHLCIIFASEDNSSMFSGFSDDGNSSELNCTETAECSNLADVGPNWFELAPVLLVYAVTYVVGVVGNALIISTILHFKRQKSTTNIFLMSLSSADLLLVLVCIPVKLARLFSYTWTFGFVTCKLVYYVHMVSAVCSVLTLVSISLERYYAIVYPMQSQYRCTLSKARRLCVVIWFLAIALASPVLFVQVHMEVGEGVEAYWCVRNFDSTLLWPAYETYVLVLLLGLPVIVMGVAYTCICAAVCTMVETRREMSNGLLLNSSGPTVNKGTPDDKNEIKQVVSMLVVVVLLFIVCWAPILIINVMKAYRVIEPYSVVVKHLGTAADLLSYMNSCINPIIYGFMSKHFRKGFLVALCCGRLKTERGMSTSLQHSVTCTRMSTLRLQGSSYYKARPRYASGKPLSPVLSRASECSHKPIDYDEVSINNVTIC</sequence>
<dbReference type="Proteomes" id="UP000694843">
    <property type="component" value="Unplaced"/>
</dbReference>
<evidence type="ECO:0000256" key="9">
    <source>
        <dbReference type="RuleBase" id="RU000688"/>
    </source>
</evidence>
<evidence type="ECO:0000256" key="6">
    <source>
        <dbReference type="ARBA" id="ARBA00023136"/>
    </source>
</evidence>
<evidence type="ECO:0000256" key="2">
    <source>
        <dbReference type="ARBA" id="ARBA00010663"/>
    </source>
</evidence>
<evidence type="ECO:0000256" key="5">
    <source>
        <dbReference type="ARBA" id="ARBA00023040"/>
    </source>
</evidence>
<dbReference type="GO" id="GO:0005886">
    <property type="term" value="C:plasma membrane"/>
    <property type="evidence" value="ECO:0007669"/>
    <property type="project" value="TreeGrafter"/>
</dbReference>
<dbReference type="PANTHER" id="PTHR24243">
    <property type="entry name" value="G-PROTEIN COUPLED RECEPTOR"/>
    <property type="match status" value="1"/>
</dbReference>
<comment type="similarity">
    <text evidence="2 9">Belongs to the G-protein coupled receptor 1 family.</text>
</comment>
<dbReference type="GeneID" id="108672821"/>
<dbReference type="PRINTS" id="PR01012">
    <property type="entry name" value="NRPEPTIDEYR"/>
</dbReference>
<dbReference type="PROSITE" id="PS50262">
    <property type="entry name" value="G_PROTEIN_RECEP_F1_2"/>
    <property type="match status" value="1"/>
</dbReference>
<evidence type="ECO:0000313" key="12">
    <source>
        <dbReference type="Proteomes" id="UP000694843"/>
    </source>
</evidence>
<dbReference type="InterPro" id="IPR000611">
    <property type="entry name" value="NPY_rcpt"/>
</dbReference>
<keyword evidence="12" id="KW-1185">Reference proteome</keyword>
<organism evidence="12 13">
    <name type="scientific">Hyalella azteca</name>
    <name type="common">Amphipod</name>
    <dbReference type="NCBI Taxonomy" id="294128"/>
    <lineage>
        <taxon>Eukaryota</taxon>
        <taxon>Metazoa</taxon>
        <taxon>Ecdysozoa</taxon>
        <taxon>Arthropoda</taxon>
        <taxon>Crustacea</taxon>
        <taxon>Multicrustacea</taxon>
        <taxon>Malacostraca</taxon>
        <taxon>Eumalacostraca</taxon>
        <taxon>Peracarida</taxon>
        <taxon>Amphipoda</taxon>
        <taxon>Senticaudata</taxon>
        <taxon>Talitrida</taxon>
        <taxon>Talitroidea</taxon>
        <taxon>Hyalellidae</taxon>
        <taxon>Hyalella</taxon>
    </lineage>
</organism>
<dbReference type="GO" id="GO:0004983">
    <property type="term" value="F:neuropeptide Y receptor activity"/>
    <property type="evidence" value="ECO:0007669"/>
    <property type="project" value="InterPro"/>
</dbReference>
<dbReference type="KEGG" id="hazt:108672821"/>
<dbReference type="SUPFAM" id="SSF81321">
    <property type="entry name" value="Family A G protein-coupled receptor-like"/>
    <property type="match status" value="1"/>
</dbReference>
<feature type="domain" description="G-protein coupled receptors family 1 profile" evidence="11">
    <location>
        <begin position="82"/>
        <end position="354"/>
    </location>
</feature>
<dbReference type="PANTHER" id="PTHR24243:SF236">
    <property type="entry name" value="G-PROTEIN COUPLED RECEPTORS FAMILY 1 PROFILE DOMAIN-CONTAINING PROTEIN"/>
    <property type="match status" value="1"/>
</dbReference>
<proteinExistence type="inferred from homology"/>
<evidence type="ECO:0000256" key="1">
    <source>
        <dbReference type="ARBA" id="ARBA00004141"/>
    </source>
</evidence>
<dbReference type="OMA" id="NHCFGAN"/>
<feature type="transmembrane region" description="Helical" evidence="10">
    <location>
        <begin position="185"/>
        <end position="207"/>
    </location>
</feature>
<dbReference type="Pfam" id="PF00001">
    <property type="entry name" value="7tm_1"/>
    <property type="match status" value="1"/>
</dbReference>
<feature type="transmembrane region" description="Helical" evidence="10">
    <location>
        <begin position="234"/>
        <end position="259"/>
    </location>
</feature>
<dbReference type="Gene3D" id="1.20.1070.10">
    <property type="entry name" value="Rhodopsin 7-helix transmembrane proteins"/>
    <property type="match status" value="1"/>
</dbReference>
<keyword evidence="7 9" id="KW-0675">Receptor</keyword>
<keyword evidence="3 9" id="KW-0812">Transmembrane</keyword>
<dbReference type="RefSeq" id="XP_047740351.1">
    <property type="nucleotide sequence ID" value="XM_047884395.1"/>
</dbReference>
<evidence type="ECO:0000256" key="4">
    <source>
        <dbReference type="ARBA" id="ARBA00022989"/>
    </source>
</evidence>
<keyword evidence="5 9" id="KW-0297">G-protein coupled receptor</keyword>
<evidence type="ECO:0000313" key="13">
    <source>
        <dbReference type="RefSeq" id="XP_047740351.1"/>
    </source>
</evidence>
<feature type="transmembrane region" description="Helical" evidence="10">
    <location>
        <begin position="103"/>
        <end position="123"/>
    </location>
</feature>
<dbReference type="PROSITE" id="PS00237">
    <property type="entry name" value="G_PROTEIN_RECEP_F1_1"/>
    <property type="match status" value="1"/>
</dbReference>
<feature type="transmembrane region" description="Helical" evidence="10">
    <location>
        <begin position="69"/>
        <end position="91"/>
    </location>
</feature>
<evidence type="ECO:0000256" key="8">
    <source>
        <dbReference type="ARBA" id="ARBA00023224"/>
    </source>
</evidence>
<feature type="transmembrane region" description="Helical" evidence="10">
    <location>
        <begin position="335"/>
        <end position="356"/>
    </location>
</feature>